<reference evidence="3" key="1">
    <citation type="submission" date="2020-10" db="EMBL/GenBank/DDBJ databases">
        <authorList>
            <person name="Gilroy R."/>
        </authorList>
    </citation>
    <scope>NUCLEOTIDE SEQUENCE</scope>
    <source>
        <strain evidence="3">3924</strain>
    </source>
</reference>
<dbReference type="Pfam" id="PF21653">
    <property type="entry name" value="pulA_all-beta"/>
    <property type="match status" value="1"/>
</dbReference>
<keyword evidence="3" id="KW-0378">Hydrolase</keyword>
<evidence type="ECO:0000313" key="3">
    <source>
        <dbReference type="EMBL" id="MBO8439799.1"/>
    </source>
</evidence>
<dbReference type="InterPro" id="IPR013783">
    <property type="entry name" value="Ig-like_fold"/>
</dbReference>
<comment type="similarity">
    <text evidence="1">Belongs to the glycosyl hydrolase 13 family.</text>
</comment>
<proteinExistence type="inferred from homology"/>
<sequence length="666" mass="73846">MNIKRLILLFVPLIAFMPIMLRCTGKPAYGSFDEYPEYTGSDLGLTYMPEKSTFKVWSPAAEEVRLNLYDEGRGGEAAEVIDMKPGEQGTWETTVEGDLNGKFYTFQIMQEGEWLGETPGPWTKAVGVNGDRAAVIDMTTTDPEGWENDVRPPMKSFTDAVIYEVHMRDFTVHPSSGSAYPGKFLGLCESGTVSPDGLKTGLDHLKELGVTHIQILPSYDYGSIDETRLDENRYNWGYDPKNYNAVEGGYSTDPYTPATRIREMKEMVMRLHEAGFRVIMDVVYNHTYVGEESHLNLMVPGYFYRINEDGTWSNASGCGNETASERPMMRRYMIESASYWVKEFHIDGFRFDLMAIHDIETMRAIRAALDEIDPTISMHGEGWAAADSPLPAAQRALKENARQFAPIAVFSDDIRDAIRGNWVEGDKGGFVAANGFEESVKFGVVGATAHPQVDQTKIVHSKGAYAATAAQAINYASCHDDPCLLDKLKAVRPEATTDELIRMDKLAQTIVFTSQGVPFIFAGEEILRDKKGVHNSYQSPDSVNAIDWHNKKVYSDVFAYNQGLIAMRKAHPAFRMSDAEMIAESIRFADGAPANTVMFTIDGSAAGDEWSEIRVIYNGDSLPLTTRIDGTWEKACFDGKIGLDGLGSVTGEITVPATSAAVLFRK</sequence>
<dbReference type="GO" id="GO:0005975">
    <property type="term" value="P:carbohydrate metabolic process"/>
    <property type="evidence" value="ECO:0007669"/>
    <property type="project" value="InterPro"/>
</dbReference>
<feature type="domain" description="Glycosyl hydrolase family 13 catalytic" evidence="2">
    <location>
        <begin position="164"/>
        <end position="568"/>
    </location>
</feature>
<dbReference type="InterPro" id="IPR006047">
    <property type="entry name" value="GH13_cat_dom"/>
</dbReference>
<dbReference type="InterPro" id="IPR011840">
    <property type="entry name" value="PulA_typeI"/>
</dbReference>
<dbReference type="AlphaFoldDB" id="A0A940IEM7"/>
<dbReference type="Pfam" id="PF02922">
    <property type="entry name" value="CBM_48"/>
    <property type="match status" value="1"/>
</dbReference>
<name>A0A940IEM7_9BACT</name>
<dbReference type="InterPro" id="IPR013780">
    <property type="entry name" value="Glyco_hydro_b"/>
</dbReference>
<dbReference type="CDD" id="cd02860">
    <property type="entry name" value="E_set_Pullulanase"/>
    <property type="match status" value="1"/>
</dbReference>
<dbReference type="Gene3D" id="2.60.40.10">
    <property type="entry name" value="Immunoglobulins"/>
    <property type="match status" value="1"/>
</dbReference>
<dbReference type="EMBL" id="JADIMV010000068">
    <property type="protein sequence ID" value="MBO8439799.1"/>
    <property type="molecule type" value="Genomic_DNA"/>
</dbReference>
<dbReference type="GO" id="GO:0051060">
    <property type="term" value="F:pullulanase activity"/>
    <property type="evidence" value="ECO:0007669"/>
    <property type="project" value="UniProtKB-EC"/>
</dbReference>
<dbReference type="PANTHER" id="PTHR43002">
    <property type="entry name" value="GLYCOGEN DEBRANCHING ENZYME"/>
    <property type="match status" value="1"/>
</dbReference>
<gene>
    <name evidence="3" type="primary">pulA</name>
    <name evidence="3" type="ORF">IAC51_04025</name>
</gene>
<dbReference type="Proteomes" id="UP000712007">
    <property type="component" value="Unassembled WGS sequence"/>
</dbReference>
<dbReference type="Gene3D" id="2.60.40.1180">
    <property type="entry name" value="Golgi alpha-mannosidase II"/>
    <property type="match status" value="1"/>
</dbReference>
<dbReference type="SUPFAM" id="SSF51445">
    <property type="entry name" value="(Trans)glycosidases"/>
    <property type="match status" value="1"/>
</dbReference>
<dbReference type="SUPFAM" id="SSF81296">
    <property type="entry name" value="E set domains"/>
    <property type="match status" value="1"/>
</dbReference>
<dbReference type="InterPro" id="IPR017853">
    <property type="entry name" value="GH"/>
</dbReference>
<accession>A0A940IEM7</accession>
<evidence type="ECO:0000256" key="1">
    <source>
        <dbReference type="ARBA" id="ARBA00008061"/>
    </source>
</evidence>
<dbReference type="EC" id="3.2.1.41" evidence="3"/>
<dbReference type="InterPro" id="IPR014756">
    <property type="entry name" value="Ig_E-set"/>
</dbReference>
<dbReference type="CDD" id="cd11341">
    <property type="entry name" value="AmyAc_Pullulanase_LD-like"/>
    <property type="match status" value="1"/>
</dbReference>
<comment type="caution">
    <text evidence="3">The sequence shown here is derived from an EMBL/GenBank/DDBJ whole genome shotgun (WGS) entry which is preliminary data.</text>
</comment>
<dbReference type="NCBIfam" id="TIGR02104">
    <property type="entry name" value="pulA_typeI"/>
    <property type="match status" value="1"/>
</dbReference>
<dbReference type="InterPro" id="IPR004193">
    <property type="entry name" value="Glyco_hydro_13_N"/>
</dbReference>
<dbReference type="Gene3D" id="3.20.20.80">
    <property type="entry name" value="Glycosidases"/>
    <property type="match status" value="1"/>
</dbReference>
<dbReference type="InterPro" id="IPR049117">
    <property type="entry name" value="pulA_all-beta"/>
</dbReference>
<protein>
    <submittedName>
        <fullName evidence="3">Type I pullulanase</fullName>
        <ecNumber evidence="3">3.2.1.41</ecNumber>
    </submittedName>
</protein>
<dbReference type="Pfam" id="PF00128">
    <property type="entry name" value="Alpha-amylase"/>
    <property type="match status" value="2"/>
</dbReference>
<reference evidence="3" key="2">
    <citation type="journal article" date="2021" name="PeerJ">
        <title>Extensive microbial diversity within the chicken gut microbiome revealed by metagenomics and culture.</title>
        <authorList>
            <person name="Gilroy R."/>
            <person name="Ravi A."/>
            <person name="Getino M."/>
            <person name="Pursley I."/>
            <person name="Horton D.L."/>
            <person name="Alikhan N.F."/>
            <person name="Baker D."/>
            <person name="Gharbi K."/>
            <person name="Hall N."/>
            <person name="Watson M."/>
            <person name="Adriaenssens E.M."/>
            <person name="Foster-Nyarko E."/>
            <person name="Jarju S."/>
            <person name="Secka A."/>
            <person name="Antonio M."/>
            <person name="Oren A."/>
            <person name="Chaudhuri R.R."/>
            <person name="La Ragione R."/>
            <person name="Hildebrand F."/>
            <person name="Pallen M.J."/>
        </authorList>
    </citation>
    <scope>NUCLEOTIDE SEQUENCE</scope>
    <source>
        <strain evidence="3">3924</strain>
    </source>
</reference>
<dbReference type="SMART" id="SM00642">
    <property type="entry name" value="Aamy"/>
    <property type="match status" value="1"/>
</dbReference>
<organism evidence="3 4">
    <name type="scientific">Candidatus Aphodosoma intestinipullorum</name>
    <dbReference type="NCBI Taxonomy" id="2840674"/>
    <lineage>
        <taxon>Bacteria</taxon>
        <taxon>Pseudomonadati</taxon>
        <taxon>Bacteroidota</taxon>
        <taxon>Bacteroidia</taxon>
        <taxon>Bacteroidales</taxon>
        <taxon>Candidatus Aphodosoma</taxon>
    </lineage>
</organism>
<evidence type="ECO:0000313" key="4">
    <source>
        <dbReference type="Proteomes" id="UP000712007"/>
    </source>
</evidence>
<evidence type="ECO:0000259" key="2">
    <source>
        <dbReference type="SMART" id="SM00642"/>
    </source>
</evidence>
<keyword evidence="3" id="KW-0326">Glycosidase</keyword>